<evidence type="ECO:0000313" key="5">
    <source>
        <dbReference type="Proteomes" id="UP001151529"/>
    </source>
</evidence>
<accession>A0A9Q0ZYC6</accession>
<evidence type="ECO:0000256" key="2">
    <source>
        <dbReference type="ARBA" id="ARBA00023295"/>
    </source>
</evidence>
<evidence type="ECO:0000313" key="4">
    <source>
        <dbReference type="EMBL" id="KAJ6751092.1"/>
    </source>
</evidence>
<dbReference type="Gene3D" id="2.60.120.200">
    <property type="match status" value="2"/>
</dbReference>
<sequence>MTPAKSFIFPRATAASDQPNRLEIDFEFLGNVSGQPYILQTNVYADTNADRSWWIGFLLEFTETIYADKGVAYPRRQPSSIKVSLWKGDSWATRGGKDTIDWSKGHFIASFRNYKMDACQWNESQGFGGNKER</sequence>
<dbReference type="GO" id="GO:0004553">
    <property type="term" value="F:hydrolase activity, hydrolyzing O-glycosyl compounds"/>
    <property type="evidence" value="ECO:0007669"/>
    <property type="project" value="InterPro"/>
</dbReference>
<keyword evidence="2" id="KW-0326">Glycosidase</keyword>
<protein>
    <recommendedName>
        <fullName evidence="3">GH16 domain-containing protein</fullName>
    </recommendedName>
</protein>
<dbReference type="Proteomes" id="UP001151529">
    <property type="component" value="Chromosome 16"/>
</dbReference>
<comment type="caution">
    <text evidence="4">The sequence shown here is derived from an EMBL/GenBank/DDBJ whole genome shotgun (WGS) entry which is preliminary data.</text>
</comment>
<dbReference type="InterPro" id="IPR013320">
    <property type="entry name" value="ConA-like_dom_sf"/>
</dbReference>
<name>A0A9Q0ZYC6_SALVM</name>
<dbReference type="PANTHER" id="PTHR31062">
    <property type="entry name" value="XYLOGLUCAN ENDOTRANSGLUCOSYLASE/HYDROLASE PROTEIN 8-RELATED"/>
    <property type="match status" value="1"/>
</dbReference>
<dbReference type="InterPro" id="IPR044791">
    <property type="entry name" value="Beta-glucanase/XTH"/>
</dbReference>
<keyword evidence="1" id="KW-0378">Hydrolase</keyword>
<proteinExistence type="predicted"/>
<evidence type="ECO:0000259" key="3">
    <source>
        <dbReference type="Pfam" id="PF00722"/>
    </source>
</evidence>
<feature type="domain" description="GH16" evidence="3">
    <location>
        <begin position="68"/>
        <end position="104"/>
    </location>
</feature>
<dbReference type="AlphaFoldDB" id="A0A9Q0ZYC6"/>
<dbReference type="PROSITE" id="PS01034">
    <property type="entry name" value="GH16_1"/>
    <property type="match status" value="1"/>
</dbReference>
<dbReference type="GO" id="GO:0005975">
    <property type="term" value="P:carbohydrate metabolic process"/>
    <property type="evidence" value="ECO:0007669"/>
    <property type="project" value="InterPro"/>
</dbReference>
<reference evidence="4" key="2">
    <citation type="journal article" date="2023" name="Int. J. Mol. Sci.">
        <title>De Novo Assembly and Annotation of 11 Diverse Shrub Willow (Salix) Genomes Reveals Novel Gene Organization in Sex-Linked Regions.</title>
        <authorList>
            <person name="Hyden B."/>
            <person name="Feng K."/>
            <person name="Yates T.B."/>
            <person name="Jawdy S."/>
            <person name="Cereghino C."/>
            <person name="Smart L.B."/>
            <person name="Muchero W."/>
        </authorList>
    </citation>
    <scope>NUCLEOTIDE SEQUENCE [LARGE SCALE GENOMIC DNA]</scope>
    <source>
        <tissue evidence="4">Shoot tip</tissue>
    </source>
</reference>
<dbReference type="InterPro" id="IPR000757">
    <property type="entry name" value="Beta-glucanase-like"/>
</dbReference>
<reference evidence="4" key="1">
    <citation type="submission" date="2022-11" db="EMBL/GenBank/DDBJ databases">
        <authorList>
            <person name="Hyden B.L."/>
            <person name="Feng K."/>
            <person name="Yates T."/>
            <person name="Jawdy S."/>
            <person name="Smart L.B."/>
            <person name="Muchero W."/>
        </authorList>
    </citation>
    <scope>NUCLEOTIDE SEQUENCE</scope>
    <source>
        <tissue evidence="4">Shoot tip</tissue>
    </source>
</reference>
<dbReference type="EMBL" id="JAPFFL010000001">
    <property type="protein sequence ID" value="KAJ6751092.1"/>
    <property type="molecule type" value="Genomic_DNA"/>
</dbReference>
<organism evidence="4 5">
    <name type="scientific">Salix viminalis</name>
    <name type="common">Common osier</name>
    <name type="synonym">Basket willow</name>
    <dbReference type="NCBI Taxonomy" id="40686"/>
    <lineage>
        <taxon>Eukaryota</taxon>
        <taxon>Viridiplantae</taxon>
        <taxon>Streptophyta</taxon>
        <taxon>Embryophyta</taxon>
        <taxon>Tracheophyta</taxon>
        <taxon>Spermatophyta</taxon>
        <taxon>Magnoliopsida</taxon>
        <taxon>eudicotyledons</taxon>
        <taxon>Gunneridae</taxon>
        <taxon>Pentapetalae</taxon>
        <taxon>rosids</taxon>
        <taxon>fabids</taxon>
        <taxon>Malpighiales</taxon>
        <taxon>Salicaceae</taxon>
        <taxon>Saliceae</taxon>
        <taxon>Salix</taxon>
    </lineage>
</organism>
<feature type="domain" description="GH16" evidence="3">
    <location>
        <begin position="16"/>
        <end position="51"/>
    </location>
</feature>
<keyword evidence="5" id="KW-1185">Reference proteome</keyword>
<gene>
    <name evidence="4" type="ORF">OIU85_001601</name>
</gene>
<evidence type="ECO:0000256" key="1">
    <source>
        <dbReference type="ARBA" id="ARBA00022801"/>
    </source>
</evidence>
<dbReference type="Pfam" id="PF00722">
    <property type="entry name" value="Glyco_hydro_16"/>
    <property type="match status" value="2"/>
</dbReference>
<dbReference type="OrthoDB" id="4781at2759"/>
<dbReference type="InterPro" id="IPR008263">
    <property type="entry name" value="GH16_AS"/>
</dbReference>
<dbReference type="SUPFAM" id="SSF49899">
    <property type="entry name" value="Concanavalin A-like lectins/glucanases"/>
    <property type="match status" value="1"/>
</dbReference>